<dbReference type="EMBL" id="CP134494">
    <property type="protein sequence ID" value="WNF21172.1"/>
    <property type="molecule type" value="Genomic_DNA"/>
</dbReference>
<dbReference type="PANTHER" id="PTHR43046">
    <property type="entry name" value="GDP-MANNOSE MANNOSYL HYDROLASE"/>
    <property type="match status" value="1"/>
</dbReference>
<dbReference type="InterPro" id="IPR020084">
    <property type="entry name" value="NUDIX_hydrolase_CS"/>
</dbReference>
<accession>A0ABY9VE16</accession>
<comment type="cofactor">
    <cofactor evidence="1">
        <name>Mg(2+)</name>
        <dbReference type="ChEBI" id="CHEBI:18420"/>
    </cofactor>
</comment>
<dbReference type="PROSITE" id="PS51462">
    <property type="entry name" value="NUDIX"/>
    <property type="match status" value="1"/>
</dbReference>
<dbReference type="PROSITE" id="PS00893">
    <property type="entry name" value="NUDIX_BOX"/>
    <property type="match status" value="1"/>
</dbReference>
<dbReference type="Pfam" id="PF00293">
    <property type="entry name" value="NUDIX"/>
    <property type="match status" value="1"/>
</dbReference>
<dbReference type="Gene3D" id="3.90.79.10">
    <property type="entry name" value="Nucleoside Triphosphate Pyrophosphohydrolase"/>
    <property type="match status" value="1"/>
</dbReference>
<keyword evidence="5" id="KW-1185">Reference proteome</keyword>
<evidence type="ECO:0000256" key="2">
    <source>
        <dbReference type="ARBA" id="ARBA00022801"/>
    </source>
</evidence>
<evidence type="ECO:0000256" key="1">
    <source>
        <dbReference type="ARBA" id="ARBA00001946"/>
    </source>
</evidence>
<dbReference type="PANTHER" id="PTHR43046:SF14">
    <property type="entry name" value="MUTT_NUDIX FAMILY PROTEIN"/>
    <property type="match status" value="1"/>
</dbReference>
<name>A0ABY9VE16_9BACI</name>
<feature type="domain" description="Nudix hydrolase" evidence="3">
    <location>
        <begin position="1"/>
        <end position="151"/>
    </location>
</feature>
<reference evidence="4 5" key="1">
    <citation type="submission" date="2023-09" db="EMBL/GenBank/DDBJ databases">
        <title>Microbial mechanism of fulvic acid promoting antimony reduction mineralization in rice fields.</title>
        <authorList>
            <person name="Chen G."/>
            <person name="Lan J."/>
        </authorList>
    </citation>
    <scope>NUCLEOTIDE SEQUENCE [LARGE SCALE GENOMIC DNA]</scope>
    <source>
        <strain evidence="4 5">PS1</strain>
    </source>
</reference>
<dbReference type="InterPro" id="IPR015797">
    <property type="entry name" value="NUDIX_hydrolase-like_dom_sf"/>
</dbReference>
<dbReference type="InterPro" id="IPR000086">
    <property type="entry name" value="NUDIX_hydrolase_dom"/>
</dbReference>
<dbReference type="Proteomes" id="UP001303324">
    <property type="component" value="Chromosome"/>
</dbReference>
<gene>
    <name evidence="4" type="ORF">RH061_13265</name>
</gene>
<dbReference type="RefSeq" id="WP_311070807.1">
    <property type="nucleotide sequence ID" value="NZ_CP134494.1"/>
</dbReference>
<evidence type="ECO:0000259" key="3">
    <source>
        <dbReference type="PROSITE" id="PS51462"/>
    </source>
</evidence>
<proteinExistence type="predicted"/>
<keyword evidence="2" id="KW-0378">Hydrolase</keyword>
<sequence>MITKQNNGFELIDILEINVMDMEQYQPLAGSYAIMMVRGKYLIGYNTLRQQWELPAGKRENDETPLDCARRELLEETGQSVMDLKFVVLAWVRNHLNGAEKFNPLYYSTTYFLSPFQQNQEMSKIKLWDLKETVHIDQVDLAILEYIHQLEH</sequence>
<protein>
    <submittedName>
        <fullName evidence="4">NUDIX domain-containing protein</fullName>
    </submittedName>
</protein>
<organism evidence="4 5">
    <name type="scientific">Mesobacillus jeotgali</name>
    <dbReference type="NCBI Taxonomy" id="129985"/>
    <lineage>
        <taxon>Bacteria</taxon>
        <taxon>Bacillati</taxon>
        <taxon>Bacillota</taxon>
        <taxon>Bacilli</taxon>
        <taxon>Bacillales</taxon>
        <taxon>Bacillaceae</taxon>
        <taxon>Mesobacillus</taxon>
    </lineage>
</organism>
<dbReference type="SUPFAM" id="SSF55811">
    <property type="entry name" value="Nudix"/>
    <property type="match status" value="1"/>
</dbReference>
<evidence type="ECO:0000313" key="4">
    <source>
        <dbReference type="EMBL" id="WNF21172.1"/>
    </source>
</evidence>
<evidence type="ECO:0000313" key="5">
    <source>
        <dbReference type="Proteomes" id="UP001303324"/>
    </source>
</evidence>